<name>A0A380JD90_STRDO</name>
<dbReference type="PANTHER" id="PTHR30146">
    <property type="entry name" value="LACI-RELATED TRANSCRIPTIONAL REPRESSOR"/>
    <property type="match status" value="1"/>
</dbReference>
<dbReference type="InterPro" id="IPR000843">
    <property type="entry name" value="HTH_LacI"/>
</dbReference>
<dbReference type="PROSITE" id="PS00356">
    <property type="entry name" value="HTH_LACI_1"/>
    <property type="match status" value="1"/>
</dbReference>
<dbReference type="RefSeq" id="WP_115324942.1">
    <property type="nucleotide sequence ID" value="NZ_UHFA01000002.1"/>
</dbReference>
<keyword evidence="4" id="KW-0804">Transcription</keyword>
<proteinExistence type="predicted"/>
<dbReference type="CDD" id="cd06291">
    <property type="entry name" value="PBP1_Qymf-like"/>
    <property type="match status" value="1"/>
</dbReference>
<gene>
    <name evidence="6" type="primary">scrR</name>
    <name evidence="6" type="ORF">NCTC11391_00788</name>
</gene>
<protein>
    <submittedName>
        <fullName evidence="6">LacI family sucrose operon transcriptional repressor</fullName>
    </submittedName>
</protein>
<evidence type="ECO:0000259" key="5">
    <source>
        <dbReference type="PROSITE" id="PS50932"/>
    </source>
</evidence>
<keyword evidence="2" id="KW-0805">Transcription regulation</keyword>
<dbReference type="Pfam" id="PF00356">
    <property type="entry name" value="LacI"/>
    <property type="match status" value="1"/>
</dbReference>
<dbReference type="Gene3D" id="1.10.260.40">
    <property type="entry name" value="lambda repressor-like DNA-binding domains"/>
    <property type="match status" value="1"/>
</dbReference>
<keyword evidence="1" id="KW-0678">Repressor</keyword>
<evidence type="ECO:0000256" key="2">
    <source>
        <dbReference type="ARBA" id="ARBA00023015"/>
    </source>
</evidence>
<dbReference type="InterPro" id="IPR046335">
    <property type="entry name" value="LacI/GalR-like_sensor"/>
</dbReference>
<keyword evidence="7" id="KW-1185">Reference proteome</keyword>
<evidence type="ECO:0000313" key="6">
    <source>
        <dbReference type="EMBL" id="SUN35749.1"/>
    </source>
</evidence>
<reference evidence="6 7" key="1">
    <citation type="submission" date="2018-06" db="EMBL/GenBank/DDBJ databases">
        <authorList>
            <consortium name="Pathogen Informatics"/>
            <person name="Doyle S."/>
        </authorList>
    </citation>
    <scope>NUCLEOTIDE SEQUENCE [LARGE SCALE GENOMIC DNA]</scope>
    <source>
        <strain evidence="7">NCTC 11391</strain>
    </source>
</reference>
<dbReference type="GO" id="GO:0003700">
    <property type="term" value="F:DNA-binding transcription factor activity"/>
    <property type="evidence" value="ECO:0007669"/>
    <property type="project" value="TreeGrafter"/>
</dbReference>
<accession>A0A380JD90</accession>
<evidence type="ECO:0000256" key="3">
    <source>
        <dbReference type="ARBA" id="ARBA00023125"/>
    </source>
</evidence>
<sequence>MVAKLTDVAKLAGVSPTTVSRVINNKGYLSEKTKAKVYAAMRELGYKPNNLARGLQGKSSKLIGLIFPKISNIFYAEIIEHLETSLFHQGYKVIICNSQNESDKERDYLEMLAANQVDGIISSSHNLDIEDYERVEAPIVAFDRNLAPHIPVISSDNFEGGKLAADNLQKVGCQKIVMFTGNDNSNSTTGLRRQGFSCVLPKAKVFNIPSDYSAIRKEMEIKTILEQERPQGIFTSDDMTAILTMKIADDLGIRVPQDLNIIGYDGTQFVENYFPQLTTIKQPIKEIAELLVDVLLAKIEGKEVQESYTLPVSLLTGKSL</sequence>
<dbReference type="Proteomes" id="UP000254082">
    <property type="component" value="Unassembled WGS sequence"/>
</dbReference>
<dbReference type="SMART" id="SM00354">
    <property type="entry name" value="HTH_LACI"/>
    <property type="match status" value="1"/>
</dbReference>
<dbReference type="PROSITE" id="PS50932">
    <property type="entry name" value="HTH_LACI_2"/>
    <property type="match status" value="1"/>
</dbReference>
<dbReference type="SUPFAM" id="SSF47413">
    <property type="entry name" value="lambda repressor-like DNA-binding domains"/>
    <property type="match status" value="1"/>
</dbReference>
<evidence type="ECO:0000313" key="7">
    <source>
        <dbReference type="Proteomes" id="UP000254082"/>
    </source>
</evidence>
<evidence type="ECO:0000256" key="1">
    <source>
        <dbReference type="ARBA" id="ARBA00022491"/>
    </source>
</evidence>
<dbReference type="GO" id="GO:0000976">
    <property type="term" value="F:transcription cis-regulatory region binding"/>
    <property type="evidence" value="ECO:0007669"/>
    <property type="project" value="TreeGrafter"/>
</dbReference>
<dbReference type="Gene3D" id="3.40.50.2300">
    <property type="match status" value="2"/>
</dbReference>
<feature type="domain" description="HTH lacI-type" evidence="5">
    <location>
        <begin position="3"/>
        <end position="57"/>
    </location>
</feature>
<organism evidence="6 7">
    <name type="scientific">Streptococcus downei MFe28</name>
    <dbReference type="NCBI Taxonomy" id="764290"/>
    <lineage>
        <taxon>Bacteria</taxon>
        <taxon>Bacillati</taxon>
        <taxon>Bacillota</taxon>
        <taxon>Bacilli</taxon>
        <taxon>Lactobacillales</taxon>
        <taxon>Streptococcaceae</taxon>
        <taxon>Streptococcus</taxon>
    </lineage>
</organism>
<dbReference type="OrthoDB" id="9796186at2"/>
<dbReference type="AlphaFoldDB" id="A0A380JD90"/>
<dbReference type="InterPro" id="IPR010982">
    <property type="entry name" value="Lambda_DNA-bd_dom_sf"/>
</dbReference>
<dbReference type="SUPFAM" id="SSF53822">
    <property type="entry name" value="Periplasmic binding protein-like I"/>
    <property type="match status" value="1"/>
</dbReference>
<dbReference type="PRINTS" id="PR00036">
    <property type="entry name" value="HTHLACI"/>
</dbReference>
<dbReference type="PANTHER" id="PTHR30146:SF95">
    <property type="entry name" value="RIBOSE OPERON REPRESSOR"/>
    <property type="match status" value="1"/>
</dbReference>
<dbReference type="CDD" id="cd01392">
    <property type="entry name" value="HTH_LacI"/>
    <property type="match status" value="1"/>
</dbReference>
<dbReference type="EMBL" id="UHFA01000002">
    <property type="protein sequence ID" value="SUN35749.1"/>
    <property type="molecule type" value="Genomic_DNA"/>
</dbReference>
<dbReference type="Pfam" id="PF13377">
    <property type="entry name" value="Peripla_BP_3"/>
    <property type="match status" value="1"/>
</dbReference>
<dbReference type="InterPro" id="IPR028082">
    <property type="entry name" value="Peripla_BP_I"/>
</dbReference>
<keyword evidence="3" id="KW-0238">DNA-binding</keyword>
<evidence type="ECO:0000256" key="4">
    <source>
        <dbReference type="ARBA" id="ARBA00023163"/>
    </source>
</evidence>